<gene>
    <name evidence="1" type="ORF">CD175_08240</name>
</gene>
<dbReference type="AlphaFoldDB" id="A0A2S6FPU4"/>
<protein>
    <submittedName>
        <fullName evidence="1">Uncharacterized protein</fullName>
    </submittedName>
</protein>
<sequence length="110" mass="12065">MPTRFGALVRLQSSLLDKKIPHQSGLMAKLHALRMEAFMKYTTVLLAVALLGGCSSYNERGTGEGGREMSNKGYTVRCDATPANQPGCYTPPPSWTWWPSDSIKFKLGAN</sequence>
<proteinExistence type="predicted"/>
<dbReference type="Proteomes" id="UP000238541">
    <property type="component" value="Unassembled WGS sequence"/>
</dbReference>
<reference evidence="2" key="1">
    <citation type="submission" date="2017-06" db="EMBL/GenBank/DDBJ databases">
        <authorList>
            <person name="Furmanczyk E.M."/>
        </authorList>
    </citation>
    <scope>NUCLEOTIDE SEQUENCE [LARGE SCALE GENOMIC DNA]</scope>
    <source>
        <strain evidence="2">AP3_16</strain>
    </source>
</reference>
<evidence type="ECO:0000313" key="1">
    <source>
        <dbReference type="EMBL" id="PPK39468.1"/>
    </source>
</evidence>
<comment type="caution">
    <text evidence="1">The sequence shown here is derived from an EMBL/GenBank/DDBJ whole genome shotgun (WGS) entry which is preliminary data.</text>
</comment>
<evidence type="ECO:0000313" key="2">
    <source>
        <dbReference type="Proteomes" id="UP000238541"/>
    </source>
</evidence>
<dbReference type="EMBL" id="NIRS01000002">
    <property type="protein sequence ID" value="PPK39468.1"/>
    <property type="molecule type" value="Genomic_DNA"/>
</dbReference>
<keyword evidence="2" id="KW-1185">Reference proteome</keyword>
<name>A0A2S6FPU4_9PSED</name>
<organism evidence="1 2">
    <name type="scientific">Pseudomonas laurylsulfatiphila</name>
    <dbReference type="NCBI Taxonomy" id="2011015"/>
    <lineage>
        <taxon>Bacteria</taxon>
        <taxon>Pseudomonadati</taxon>
        <taxon>Pseudomonadota</taxon>
        <taxon>Gammaproteobacteria</taxon>
        <taxon>Pseudomonadales</taxon>
        <taxon>Pseudomonadaceae</taxon>
        <taxon>Pseudomonas</taxon>
    </lineage>
</organism>
<accession>A0A2S6FPU4</accession>